<evidence type="ECO:0000313" key="9">
    <source>
        <dbReference type="EMBL" id="EEC16509.1"/>
    </source>
</evidence>
<proteinExistence type="predicted"/>
<reference evidence="9 11" key="1">
    <citation type="submission" date="2008-03" db="EMBL/GenBank/DDBJ databases">
        <title>Annotation of Ixodes scapularis.</title>
        <authorList>
            <consortium name="Ixodes scapularis Genome Project Consortium"/>
            <person name="Caler E."/>
            <person name="Hannick L.I."/>
            <person name="Bidwell S."/>
            <person name="Joardar V."/>
            <person name="Thiagarajan M."/>
            <person name="Amedeo P."/>
            <person name="Galinsky K.J."/>
            <person name="Schobel S."/>
            <person name="Inman J."/>
            <person name="Hostetler J."/>
            <person name="Miller J."/>
            <person name="Hammond M."/>
            <person name="Megy K."/>
            <person name="Lawson D."/>
            <person name="Kodira C."/>
            <person name="Sutton G."/>
            <person name="Meyer J."/>
            <person name="Hill C.A."/>
            <person name="Birren B."/>
            <person name="Nene V."/>
            <person name="Collins F."/>
            <person name="Alarcon-Chaidez F."/>
            <person name="Wikel S."/>
            <person name="Strausberg R."/>
        </authorList>
    </citation>
    <scope>NUCLEOTIDE SEQUENCE [LARGE SCALE GENOMIC DNA]</scope>
    <source>
        <strain evidence="11">Wikel</strain>
        <strain evidence="9">Wikel colony</strain>
    </source>
</reference>
<accession>B7QCD7</accession>
<dbReference type="OrthoDB" id="6506272at2759"/>
<dbReference type="SUPFAM" id="SSF81321">
    <property type="entry name" value="Family A G protein-coupled receptor-like"/>
    <property type="match status" value="1"/>
</dbReference>
<dbReference type="VEuPathDB" id="VectorBase:ISCP_011303"/>
<dbReference type="EMBL" id="ABJB010394675">
    <property type="status" value="NOT_ANNOTATED_CDS"/>
    <property type="molecule type" value="Genomic_DNA"/>
</dbReference>
<keyword evidence="7" id="KW-0732">Signal</keyword>
<dbReference type="EMBL" id="ABJB010017696">
    <property type="status" value="NOT_ANNOTATED_CDS"/>
    <property type="molecule type" value="Genomic_DNA"/>
</dbReference>
<comment type="subcellular location">
    <subcellularLocation>
        <location evidence="1">Membrane</location>
        <topology evidence="1">Multi-pass membrane protein</topology>
    </subcellularLocation>
</comment>
<feature type="transmembrane region" description="Helical" evidence="6">
    <location>
        <begin position="658"/>
        <end position="679"/>
    </location>
</feature>
<evidence type="ECO:0000256" key="4">
    <source>
        <dbReference type="ARBA" id="ARBA00023136"/>
    </source>
</evidence>
<dbReference type="VEuPathDB" id="VectorBase:ISCI012057"/>
<dbReference type="EMBL" id="DS906776">
    <property type="protein sequence ID" value="EEC16509.1"/>
    <property type="molecule type" value="Genomic_DNA"/>
</dbReference>
<dbReference type="GO" id="GO:0016020">
    <property type="term" value="C:membrane"/>
    <property type="evidence" value="ECO:0007669"/>
    <property type="project" value="UniProtKB-SubCell"/>
</dbReference>
<dbReference type="EMBL" id="ABJB010597634">
    <property type="status" value="NOT_ANNOTATED_CDS"/>
    <property type="molecule type" value="Genomic_DNA"/>
</dbReference>
<dbReference type="STRING" id="6945.B7QCD7"/>
<evidence type="ECO:0000313" key="11">
    <source>
        <dbReference type="Proteomes" id="UP000001555"/>
    </source>
</evidence>
<dbReference type="AlphaFoldDB" id="B7QCD7"/>
<dbReference type="Pfam" id="PF00002">
    <property type="entry name" value="7tm_2"/>
    <property type="match status" value="1"/>
</dbReference>
<dbReference type="InterPro" id="IPR053231">
    <property type="entry name" value="GPCR_LN-TM7"/>
</dbReference>
<evidence type="ECO:0000256" key="7">
    <source>
        <dbReference type="SAM" id="SignalP"/>
    </source>
</evidence>
<feature type="transmembrane region" description="Helical" evidence="6">
    <location>
        <begin position="494"/>
        <end position="514"/>
    </location>
</feature>
<feature type="signal peptide" evidence="7">
    <location>
        <begin position="1"/>
        <end position="26"/>
    </location>
</feature>
<feature type="transmembrane region" description="Helical" evidence="6">
    <location>
        <begin position="534"/>
        <end position="559"/>
    </location>
</feature>
<dbReference type="EMBL" id="ABJB010881743">
    <property type="status" value="NOT_ANNOTATED_CDS"/>
    <property type="molecule type" value="Genomic_DNA"/>
</dbReference>
<dbReference type="EMBL" id="ABJB010718085">
    <property type="status" value="NOT_ANNOTATED_CDS"/>
    <property type="molecule type" value="Genomic_DNA"/>
</dbReference>
<evidence type="ECO:0000256" key="3">
    <source>
        <dbReference type="ARBA" id="ARBA00022989"/>
    </source>
</evidence>
<dbReference type="InterPro" id="IPR017981">
    <property type="entry name" value="GPCR_2-like_7TM"/>
</dbReference>
<dbReference type="EnsemblMetazoa" id="ISCW012057-RA">
    <property type="protein sequence ID" value="ISCW012057-PA"/>
    <property type="gene ID" value="ISCW012057"/>
</dbReference>
<keyword evidence="4 6" id="KW-0472">Membrane</keyword>
<dbReference type="PANTHER" id="PTHR45902">
    <property type="entry name" value="LATROPHILIN RECEPTOR-LIKE PROTEIN A"/>
    <property type="match status" value="1"/>
</dbReference>
<name>B7QCD7_IXOSC</name>
<dbReference type="VEuPathDB" id="VectorBase:ISCW012057"/>
<keyword evidence="3 6" id="KW-1133">Transmembrane helix</keyword>
<feature type="transmembrane region" description="Helical" evidence="6">
    <location>
        <begin position="427"/>
        <end position="449"/>
    </location>
</feature>
<dbReference type="PANTHER" id="PTHR45902:SF3">
    <property type="entry name" value="G-PROTEIN COUPLED RECEPTORS FAMILY 2 PROFILE 2 DOMAIN-CONTAINING PROTEIN"/>
    <property type="match status" value="1"/>
</dbReference>
<evidence type="ECO:0000313" key="10">
    <source>
        <dbReference type="EnsemblMetazoa" id="ISCW012057-PA"/>
    </source>
</evidence>
<sequence>MAVVWKSRQLLFFPAVSLWLVCGAGAAHPSPAEEALEDRIQAGIVGEECLDRCDARDESNMTMCACRPPEECALRGDCCADRYYAEQERPNLQCVPAFNREIVAVALCPSSWKEPKTLLLCEGVQNKNYAYLQYIPVLSRKSKQVYRNVFCASCNGDTSDLLPWTLSLECESKEVTQAFSDGTAQKEAIMTYSTNSRFLFVSWKNHSTRCRILAHELLPQNYSDVLGLTPCVIQPIVWTCPASFDDPVIRSKCHSYTSLIEHSKTQLRYRNFHCALCNGRKPKDLRCGFLEPRGSEVKIHGYMSYAIVMDFSNWMGAGDSGDRRKMASAPRFNRCGREQVFDPLTLTCHHSSCPPDVCLTKDCEWTRFSRDDIVPSDDGKFFRIPKMELTLDISDMQGDKLSEDHVLVCLPLPRMSALRPTAGIQDVLSTVVLLISVICLVLHVAAYALAPKLRTGPSRLLLCLAVSVLVAQASFVAGGMLFMPNTKLCAALGIVSHGGHLAAFFWMNAMAVDIQRTFRAGIRGSSRAGSWRSFMGYSLYAWLGPVLLVASASLLDHLLPQSPLSPAYGRPSCWLNRPLSLAAFFGAPVLLLLLTNLVLFALTAHSIQRTEQQTKVAHRQSRRLGDQVRFVLYVKLAVMFGLTWVFGFAAAISGISFLWFPFIVLCGLHGAFIFLAFTFKKSVANMVLETLKCRDKTRDKRRPRSASTNLTTLHASLSASSSALASVATGRAMPDAPRRSLPQAFIDAQRPLLPKA</sequence>
<feature type="domain" description="G-protein coupled receptors family 2 profile 2" evidence="8">
    <location>
        <begin position="425"/>
        <end position="681"/>
    </location>
</feature>
<dbReference type="GO" id="GO:0004930">
    <property type="term" value="F:G protein-coupled receptor activity"/>
    <property type="evidence" value="ECO:0007669"/>
    <property type="project" value="InterPro"/>
</dbReference>
<dbReference type="PROSITE" id="PS50261">
    <property type="entry name" value="G_PROTEIN_RECEP_F2_4"/>
    <property type="match status" value="1"/>
</dbReference>
<dbReference type="FunCoup" id="B7QCD7">
    <property type="interactions" value="19"/>
</dbReference>
<dbReference type="Gene3D" id="1.20.1070.10">
    <property type="entry name" value="Rhodopsin 7-helix transmembrane proteins"/>
    <property type="match status" value="1"/>
</dbReference>
<reference evidence="10" key="2">
    <citation type="submission" date="2020-05" db="UniProtKB">
        <authorList>
            <consortium name="EnsemblMetazoa"/>
        </authorList>
    </citation>
    <scope>IDENTIFICATION</scope>
    <source>
        <strain evidence="10">wikel</strain>
    </source>
</reference>
<dbReference type="InParanoid" id="B7QCD7"/>
<keyword evidence="2 6" id="KW-0812">Transmembrane</keyword>
<evidence type="ECO:0000256" key="1">
    <source>
        <dbReference type="ARBA" id="ARBA00004141"/>
    </source>
</evidence>
<dbReference type="GO" id="GO:0007166">
    <property type="term" value="P:cell surface receptor signaling pathway"/>
    <property type="evidence" value="ECO:0007669"/>
    <property type="project" value="InterPro"/>
</dbReference>
<keyword evidence="11" id="KW-1185">Reference proteome</keyword>
<feature type="region of interest" description="Disordered" evidence="5">
    <location>
        <begin position="728"/>
        <end position="756"/>
    </location>
</feature>
<evidence type="ECO:0000256" key="6">
    <source>
        <dbReference type="SAM" id="Phobius"/>
    </source>
</evidence>
<feature type="transmembrane region" description="Helical" evidence="6">
    <location>
        <begin position="461"/>
        <end position="482"/>
    </location>
</feature>
<feature type="transmembrane region" description="Helical" evidence="6">
    <location>
        <begin position="579"/>
        <end position="602"/>
    </location>
</feature>
<evidence type="ECO:0000256" key="5">
    <source>
        <dbReference type="SAM" id="MobiDB-lite"/>
    </source>
</evidence>
<feature type="chain" id="PRO_5014568296" description="G-protein coupled receptors family 2 profile 2 domain-containing protein" evidence="7">
    <location>
        <begin position="27"/>
        <end position="756"/>
    </location>
</feature>
<feature type="transmembrane region" description="Helical" evidence="6">
    <location>
        <begin position="630"/>
        <end position="652"/>
    </location>
</feature>
<dbReference type="Proteomes" id="UP000001555">
    <property type="component" value="Unassembled WGS sequence"/>
</dbReference>
<dbReference type="KEGG" id="isc:8039131"/>
<gene>
    <name evidence="10" type="primary">8039131</name>
    <name evidence="9" type="ORF">IscW_ISCW012057</name>
</gene>
<dbReference type="HOGENOM" id="CLU_007551_1_1_1"/>
<evidence type="ECO:0000259" key="8">
    <source>
        <dbReference type="PROSITE" id="PS50261"/>
    </source>
</evidence>
<dbReference type="CDD" id="cd15039">
    <property type="entry name" value="7tmB3_Methuselah-like"/>
    <property type="match status" value="1"/>
</dbReference>
<organism>
    <name type="scientific">Ixodes scapularis</name>
    <name type="common">Black-legged tick</name>
    <name type="synonym">Deer tick</name>
    <dbReference type="NCBI Taxonomy" id="6945"/>
    <lineage>
        <taxon>Eukaryota</taxon>
        <taxon>Metazoa</taxon>
        <taxon>Ecdysozoa</taxon>
        <taxon>Arthropoda</taxon>
        <taxon>Chelicerata</taxon>
        <taxon>Arachnida</taxon>
        <taxon>Acari</taxon>
        <taxon>Parasitiformes</taxon>
        <taxon>Ixodida</taxon>
        <taxon>Ixodoidea</taxon>
        <taxon>Ixodidae</taxon>
        <taxon>Ixodinae</taxon>
        <taxon>Ixodes</taxon>
    </lineage>
</organism>
<dbReference type="PaxDb" id="6945-B7QCD7"/>
<dbReference type="InterPro" id="IPR000832">
    <property type="entry name" value="GPCR_2_secretin-like"/>
</dbReference>
<evidence type="ECO:0000256" key="2">
    <source>
        <dbReference type="ARBA" id="ARBA00022692"/>
    </source>
</evidence>
<protein>
    <recommendedName>
        <fullName evidence="8">G-protein coupled receptors family 2 profile 2 domain-containing protein</fullName>
    </recommendedName>
</protein>